<evidence type="ECO:0000313" key="1">
    <source>
        <dbReference type="EMBL" id="AKE39904.1"/>
    </source>
</evidence>
<evidence type="ECO:0000313" key="2">
    <source>
        <dbReference type="Proteomes" id="UP000033566"/>
    </source>
</evidence>
<dbReference type="Proteomes" id="UP000033566">
    <property type="component" value="Chromosome"/>
</dbReference>
<reference evidence="1 2" key="1">
    <citation type="journal article" date="2015" name="Genome Announc.">
        <title>Complete Genome Sequence of Corynebacterium camporealensis DSM 44610, Isolated from the Milk of a Manchega Sheep with Subclinical Mastitis.</title>
        <authorList>
            <person name="Ruckert C."/>
            <person name="Albersmeier A."/>
            <person name="Winkler A."/>
            <person name="Tauch A."/>
        </authorList>
    </citation>
    <scope>NUCLEOTIDE SEQUENCE [LARGE SCALE GENOMIC DNA]</scope>
    <source>
        <strain evidence="1 2">DSM 44610</strain>
    </source>
</reference>
<gene>
    <name evidence="1" type="ORF">UL81_09850</name>
</gene>
<accession>A0A0F6TBE2</accession>
<dbReference type="HOGENOM" id="CLU_2681415_0_0_11"/>
<name>A0A0F6TBE2_9CORY</name>
<proteinExistence type="predicted"/>
<dbReference type="PATRIC" id="fig|161896.4.peg.1920"/>
<dbReference type="EMBL" id="CP011311">
    <property type="protein sequence ID" value="AKE39904.1"/>
    <property type="molecule type" value="Genomic_DNA"/>
</dbReference>
<organism evidence="1 2">
    <name type="scientific">Corynebacterium camporealensis</name>
    <dbReference type="NCBI Taxonomy" id="161896"/>
    <lineage>
        <taxon>Bacteria</taxon>
        <taxon>Bacillati</taxon>
        <taxon>Actinomycetota</taxon>
        <taxon>Actinomycetes</taxon>
        <taxon>Mycobacteriales</taxon>
        <taxon>Corynebacteriaceae</taxon>
        <taxon>Corynebacterium</taxon>
    </lineage>
</organism>
<dbReference type="KEGG" id="ccj:UL81_09850"/>
<keyword evidence="2" id="KW-1185">Reference proteome</keyword>
<protein>
    <submittedName>
        <fullName evidence="1">Uncharacterized protein</fullName>
    </submittedName>
</protein>
<sequence>MKYNSSISWYLYIFAVFSLIYFLRSRYDLGWWPALGLCYALFLVWYLVDRRIRKRQEQQRAGVEESPTAVPEKP</sequence>
<dbReference type="AlphaFoldDB" id="A0A0F6TBE2"/>